<dbReference type="GO" id="GO:0009279">
    <property type="term" value="C:cell outer membrane"/>
    <property type="evidence" value="ECO:0007669"/>
    <property type="project" value="UniProtKB-SubCell"/>
</dbReference>
<dbReference type="Gene3D" id="1.25.40.10">
    <property type="entry name" value="Tetratricopeptide repeat domain"/>
    <property type="match status" value="1"/>
</dbReference>
<evidence type="ECO:0000313" key="10">
    <source>
        <dbReference type="Proteomes" id="UP001139193"/>
    </source>
</evidence>
<dbReference type="Pfam" id="PF14322">
    <property type="entry name" value="SusD-like_3"/>
    <property type="match status" value="1"/>
</dbReference>
<dbReference type="InterPro" id="IPR012944">
    <property type="entry name" value="SusD_RagB_dom"/>
</dbReference>
<reference evidence="9" key="1">
    <citation type="submission" date="2022-03" db="EMBL/GenBank/DDBJ databases">
        <title>Bacterial whole genome sequence for Hymenobacter sp. DH14.</title>
        <authorList>
            <person name="Le V."/>
        </authorList>
    </citation>
    <scope>NUCLEOTIDE SEQUENCE</scope>
    <source>
        <strain evidence="9">DH14</strain>
    </source>
</reference>
<name>A0A9X2AEX6_9BACT</name>
<dbReference type="Proteomes" id="UP001139193">
    <property type="component" value="Unassembled WGS sequence"/>
</dbReference>
<gene>
    <name evidence="9" type="ORF">MON38_07455</name>
</gene>
<sequence length="551" mass="60330">MKNVLFRGLMTLSVGTALASLTTACNKDLDQTPKYELTADKVYVDLAGYKKVLGKIYGGFALTSLGGAGGASDLTSIDGGTGDYLRQLWSAQELTTDEAVVAWGDPGIQDWHKMNWDANNPLIGGIYNRAYYEIGICNEFIREASDDKISSRLTGADVDQAKTFRAEARFLRAVSYMHVVDLFGGGPFVTDTDVVGPTSPPYRTRQELYNYVESELVALTTALPEYRAEYGRVDRNAAKGMLARLYLNAGVYTGTARYADAAKLAKEIIDAKKYTLTNGTAGTAASSAYGLNFLADNNTNAAANELIWPVLFDVTRTQTYGGTTFLINGSTSGSSANWQKYVGESTGWGGMRTTSALFNKFFLAGGDTTVDRRGRFWQAGQTKEISDLMQFSQGLGVTKYRNVTSAGVGVGAPLNFSGVDFPMLRVSDMMLIYAEAATRNAADRATALTYVNQIRRRAFGKDINTANAQADIVDSQMTPDFILDERARELHWEGLRRSDLIRYNQFVESTYLWPWKGGVANGRSVDAKYKLFPIPLSDLTANPNLKQNTGY</sequence>
<dbReference type="InterPro" id="IPR011990">
    <property type="entry name" value="TPR-like_helical_dom_sf"/>
</dbReference>
<dbReference type="AlphaFoldDB" id="A0A9X2AEX6"/>
<evidence type="ECO:0000256" key="4">
    <source>
        <dbReference type="ARBA" id="ARBA00023136"/>
    </source>
</evidence>
<proteinExistence type="inferred from homology"/>
<comment type="similarity">
    <text evidence="2">Belongs to the SusD family.</text>
</comment>
<keyword evidence="10" id="KW-1185">Reference proteome</keyword>
<dbReference type="Pfam" id="PF07980">
    <property type="entry name" value="SusD_RagB"/>
    <property type="match status" value="1"/>
</dbReference>
<evidence type="ECO:0000256" key="3">
    <source>
        <dbReference type="ARBA" id="ARBA00022729"/>
    </source>
</evidence>
<feature type="chain" id="PRO_5040912516" evidence="6">
    <location>
        <begin position="20"/>
        <end position="551"/>
    </location>
</feature>
<comment type="caution">
    <text evidence="9">The sequence shown here is derived from an EMBL/GenBank/DDBJ whole genome shotgun (WGS) entry which is preliminary data.</text>
</comment>
<comment type="subcellular location">
    <subcellularLocation>
        <location evidence="1">Cell outer membrane</location>
    </subcellularLocation>
</comment>
<protein>
    <submittedName>
        <fullName evidence="9">RagB/SusD family nutrient uptake outer membrane protein</fullName>
    </submittedName>
</protein>
<dbReference type="PROSITE" id="PS51257">
    <property type="entry name" value="PROKAR_LIPOPROTEIN"/>
    <property type="match status" value="1"/>
</dbReference>
<feature type="domain" description="SusD-like N-terminal" evidence="8">
    <location>
        <begin position="110"/>
        <end position="247"/>
    </location>
</feature>
<keyword evidence="5" id="KW-0998">Cell outer membrane</keyword>
<evidence type="ECO:0000256" key="6">
    <source>
        <dbReference type="SAM" id="SignalP"/>
    </source>
</evidence>
<evidence type="ECO:0000256" key="2">
    <source>
        <dbReference type="ARBA" id="ARBA00006275"/>
    </source>
</evidence>
<dbReference type="SUPFAM" id="SSF48452">
    <property type="entry name" value="TPR-like"/>
    <property type="match status" value="1"/>
</dbReference>
<accession>A0A9X2AEX6</accession>
<evidence type="ECO:0000313" key="9">
    <source>
        <dbReference type="EMBL" id="MCI1187252.1"/>
    </source>
</evidence>
<evidence type="ECO:0000259" key="8">
    <source>
        <dbReference type="Pfam" id="PF14322"/>
    </source>
</evidence>
<evidence type="ECO:0000256" key="5">
    <source>
        <dbReference type="ARBA" id="ARBA00023237"/>
    </source>
</evidence>
<dbReference type="CDD" id="cd08977">
    <property type="entry name" value="SusD"/>
    <property type="match status" value="1"/>
</dbReference>
<dbReference type="Gene3D" id="1.25.40.390">
    <property type="match status" value="1"/>
</dbReference>
<organism evidence="9 10">
    <name type="scientific">Hymenobacter cyanobacteriorum</name>
    <dbReference type="NCBI Taxonomy" id="2926463"/>
    <lineage>
        <taxon>Bacteria</taxon>
        <taxon>Pseudomonadati</taxon>
        <taxon>Bacteroidota</taxon>
        <taxon>Cytophagia</taxon>
        <taxon>Cytophagales</taxon>
        <taxon>Hymenobacteraceae</taxon>
        <taxon>Hymenobacter</taxon>
    </lineage>
</organism>
<evidence type="ECO:0000256" key="1">
    <source>
        <dbReference type="ARBA" id="ARBA00004442"/>
    </source>
</evidence>
<dbReference type="RefSeq" id="WP_241935532.1">
    <property type="nucleotide sequence ID" value="NZ_JALBGC010000002.1"/>
</dbReference>
<keyword evidence="4" id="KW-0472">Membrane</keyword>
<keyword evidence="3 6" id="KW-0732">Signal</keyword>
<evidence type="ECO:0000259" key="7">
    <source>
        <dbReference type="Pfam" id="PF07980"/>
    </source>
</evidence>
<feature type="domain" description="RagB/SusD" evidence="7">
    <location>
        <begin position="414"/>
        <end position="551"/>
    </location>
</feature>
<dbReference type="InterPro" id="IPR033985">
    <property type="entry name" value="SusD-like_N"/>
</dbReference>
<feature type="signal peptide" evidence="6">
    <location>
        <begin position="1"/>
        <end position="19"/>
    </location>
</feature>
<dbReference type="EMBL" id="JALBGC010000002">
    <property type="protein sequence ID" value="MCI1187252.1"/>
    <property type="molecule type" value="Genomic_DNA"/>
</dbReference>
<dbReference type="Gene3D" id="1.10.3780.10">
    <property type="entry name" value="SusD-like"/>
    <property type="match status" value="1"/>
</dbReference>